<evidence type="ECO:0000256" key="10">
    <source>
        <dbReference type="ARBA" id="ARBA00023163"/>
    </source>
</evidence>
<reference evidence="19" key="1">
    <citation type="submission" date="2019-03" db="EMBL/GenBank/DDBJ databases">
        <title>Improved annotation for the trematode Fasciola hepatica.</title>
        <authorList>
            <person name="Choi Y.-J."/>
            <person name="Martin J."/>
            <person name="Mitreva M."/>
        </authorList>
    </citation>
    <scope>NUCLEOTIDE SEQUENCE [LARGE SCALE GENOMIC DNA]</scope>
</reference>
<evidence type="ECO:0000256" key="4">
    <source>
        <dbReference type="ARBA" id="ARBA00013184"/>
    </source>
</evidence>
<keyword evidence="11" id="KW-0206">Cytoskeleton</keyword>
<dbReference type="EC" id="2.3.1.48" evidence="4"/>
<feature type="region of interest" description="Disordered" evidence="16">
    <location>
        <begin position="331"/>
        <end position="357"/>
    </location>
</feature>
<dbReference type="Proteomes" id="UP000230066">
    <property type="component" value="Unassembled WGS sequence"/>
</dbReference>
<keyword evidence="11" id="KW-0963">Cytoplasm</keyword>
<evidence type="ECO:0000256" key="1">
    <source>
        <dbReference type="ARBA" id="ARBA00004123"/>
    </source>
</evidence>
<comment type="caution">
    <text evidence="19">The sequence shown here is derived from an EMBL/GenBank/DDBJ whole genome shotgun (WGS) entry which is preliminary data.</text>
</comment>
<keyword evidence="5" id="KW-0808">Transferase</keyword>
<evidence type="ECO:0000256" key="3">
    <source>
        <dbReference type="ARBA" id="ARBA00008607"/>
    </source>
</evidence>
<dbReference type="InterPro" id="IPR016181">
    <property type="entry name" value="Acyl_CoA_acyltransferase"/>
</dbReference>
<feature type="compositionally biased region" description="Basic and acidic residues" evidence="16">
    <location>
        <begin position="723"/>
        <end position="735"/>
    </location>
</feature>
<dbReference type="PROSITE" id="PS50014">
    <property type="entry name" value="BROMODOMAIN_2"/>
    <property type="match status" value="1"/>
</dbReference>
<keyword evidence="7" id="KW-0805">Transcription regulation</keyword>
<dbReference type="InterPro" id="IPR036427">
    <property type="entry name" value="Bromodomain-like_sf"/>
</dbReference>
<dbReference type="GO" id="GO:0005634">
    <property type="term" value="C:nucleus"/>
    <property type="evidence" value="ECO:0007669"/>
    <property type="project" value="UniProtKB-SubCell"/>
</dbReference>
<feature type="domain" description="Bromo" evidence="17">
    <location>
        <begin position="829"/>
        <end position="899"/>
    </location>
</feature>
<name>A0A4E0R5M6_FASHE</name>
<dbReference type="Gene3D" id="1.20.920.10">
    <property type="entry name" value="Bromodomain-like"/>
    <property type="match status" value="1"/>
</dbReference>
<dbReference type="GO" id="GO:0043992">
    <property type="term" value="F:histone H3K9 acetyltransferase activity"/>
    <property type="evidence" value="ECO:0007669"/>
    <property type="project" value="UniProtKB-ARBA"/>
</dbReference>
<dbReference type="InterPro" id="IPR037800">
    <property type="entry name" value="GCN5"/>
</dbReference>
<dbReference type="FunFam" id="3.40.630.30:FF:000004">
    <property type="entry name" value="Histone acetyltransferase KAT2A"/>
    <property type="match status" value="1"/>
</dbReference>
<evidence type="ECO:0000256" key="5">
    <source>
        <dbReference type="ARBA" id="ARBA00022679"/>
    </source>
</evidence>
<dbReference type="Pfam" id="PF06466">
    <property type="entry name" value="PCAF_N"/>
    <property type="match status" value="1"/>
</dbReference>
<dbReference type="AlphaFoldDB" id="A0A4E0R5M6"/>
<feature type="domain" description="N-acetyltransferase" evidence="18">
    <location>
        <begin position="454"/>
        <end position="607"/>
    </location>
</feature>
<dbReference type="InterPro" id="IPR018359">
    <property type="entry name" value="Bromodomain_CS"/>
</dbReference>
<dbReference type="PROSITE" id="PS00633">
    <property type="entry name" value="BROMODOMAIN_1"/>
    <property type="match status" value="1"/>
</dbReference>
<dbReference type="SUPFAM" id="SSF55729">
    <property type="entry name" value="Acyl-CoA N-acyltransferases (Nat)"/>
    <property type="match status" value="1"/>
</dbReference>
<dbReference type="GO" id="GO:0005813">
    <property type="term" value="C:centrosome"/>
    <property type="evidence" value="ECO:0007669"/>
    <property type="project" value="UniProtKB-SubCell"/>
</dbReference>
<evidence type="ECO:0000256" key="7">
    <source>
        <dbReference type="ARBA" id="ARBA00023015"/>
    </source>
</evidence>
<keyword evidence="13" id="KW-0012">Acyltransferase</keyword>
<dbReference type="PANTHER" id="PTHR45750">
    <property type="entry name" value="GH11602P"/>
    <property type="match status" value="1"/>
</dbReference>
<evidence type="ECO:0000256" key="12">
    <source>
        <dbReference type="ARBA" id="ARBA00023242"/>
    </source>
</evidence>
<organism evidence="19 20">
    <name type="scientific">Fasciola hepatica</name>
    <name type="common">Liver fluke</name>
    <dbReference type="NCBI Taxonomy" id="6192"/>
    <lineage>
        <taxon>Eukaryota</taxon>
        <taxon>Metazoa</taxon>
        <taxon>Spiralia</taxon>
        <taxon>Lophotrochozoa</taxon>
        <taxon>Platyhelminthes</taxon>
        <taxon>Trematoda</taxon>
        <taxon>Digenea</taxon>
        <taxon>Plagiorchiida</taxon>
        <taxon>Echinostomata</taxon>
        <taxon>Echinostomatoidea</taxon>
        <taxon>Fasciolidae</taxon>
        <taxon>Fasciola</taxon>
    </lineage>
</organism>
<comment type="similarity">
    <text evidence="3">Belongs to the acetyltransferase family. GCN5 subfamily.</text>
</comment>
<evidence type="ECO:0000313" key="20">
    <source>
        <dbReference type="Proteomes" id="UP000230066"/>
    </source>
</evidence>
<dbReference type="InterPro" id="IPR000182">
    <property type="entry name" value="GNAT_dom"/>
</dbReference>
<evidence type="ECO:0000256" key="6">
    <source>
        <dbReference type="ARBA" id="ARBA00022853"/>
    </source>
</evidence>
<evidence type="ECO:0000256" key="11">
    <source>
        <dbReference type="ARBA" id="ARBA00023212"/>
    </source>
</evidence>
<dbReference type="SUPFAM" id="SSF47370">
    <property type="entry name" value="Bromodomain"/>
    <property type="match status" value="1"/>
</dbReference>
<dbReference type="Gene3D" id="3.40.630.30">
    <property type="match status" value="1"/>
</dbReference>
<comment type="subcellular location">
    <subcellularLocation>
        <location evidence="2">Cytoplasm</location>
        <location evidence="2">Cytoskeleton</location>
        <location evidence="2">Microtubule organizing center</location>
        <location evidence="2">Centrosome</location>
    </subcellularLocation>
    <subcellularLocation>
        <location evidence="1">Nucleus</location>
    </subcellularLocation>
</comment>
<evidence type="ECO:0000256" key="14">
    <source>
        <dbReference type="ARBA" id="ARBA00048940"/>
    </source>
</evidence>
<keyword evidence="20" id="KW-1185">Reference proteome</keyword>
<proteinExistence type="inferred from homology"/>
<evidence type="ECO:0000259" key="18">
    <source>
        <dbReference type="PROSITE" id="PS51186"/>
    </source>
</evidence>
<dbReference type="Pfam" id="PF00583">
    <property type="entry name" value="Acetyltransf_1"/>
    <property type="match status" value="1"/>
</dbReference>
<feature type="region of interest" description="Disordered" evidence="16">
    <location>
        <begin position="682"/>
        <end position="799"/>
    </location>
</feature>
<dbReference type="GO" id="GO:0045944">
    <property type="term" value="P:positive regulation of transcription by RNA polymerase II"/>
    <property type="evidence" value="ECO:0007669"/>
    <property type="project" value="TreeGrafter"/>
</dbReference>
<evidence type="ECO:0000256" key="9">
    <source>
        <dbReference type="ARBA" id="ARBA00023159"/>
    </source>
</evidence>
<keyword evidence="10" id="KW-0804">Transcription</keyword>
<evidence type="ECO:0000256" key="13">
    <source>
        <dbReference type="ARBA" id="ARBA00023315"/>
    </source>
</evidence>
<evidence type="ECO:0000256" key="16">
    <source>
        <dbReference type="SAM" id="MobiDB-lite"/>
    </source>
</evidence>
<evidence type="ECO:0000256" key="2">
    <source>
        <dbReference type="ARBA" id="ARBA00004300"/>
    </source>
</evidence>
<keyword evidence="12" id="KW-0539">Nucleus</keyword>
<dbReference type="PANTHER" id="PTHR45750:SF3">
    <property type="entry name" value="HISTONE ACETYLTRANSFERASE"/>
    <property type="match status" value="1"/>
</dbReference>
<evidence type="ECO:0000259" key="17">
    <source>
        <dbReference type="PROSITE" id="PS50014"/>
    </source>
</evidence>
<evidence type="ECO:0000256" key="15">
    <source>
        <dbReference type="PROSITE-ProRule" id="PRU00035"/>
    </source>
</evidence>
<sequence length="920" mass="104507">MPSRLELLKSREYLCDLSLEQKVRKCAPYLKCQEDGCKCPSWKPGDQIGAQVLESPCKSCNHVHQCFTTDDACAWLEVAVQMVDDVEHMYVLCASEEDTETKHLYFCIFKRIRKALMNRTKPTFDDPPPFERPSVDTAVRNVVLHYLAHGMKELDTTLDLCRLLLSFVNMWKMGDPSRRSNKHENKTGYRLIYMRWMCHCFAPQFCVTLPHCEATSAFGKNFFLAILPDLKKQLLEKISQDPTPIDLDKKTQLIQPIFKIIGLLEEEAQNPVHRIWDPYFQSFASLLVNPDADFTDQISEVVHSPHQVGAGDGPVFNDTSHLEVRKVDATCAPCESTPSRKSSEASQKRRSSIRLRNQSLNLTDSKLGCTLKADTDHADRSTATIKTEYRPPIPGDINPLELEQVLKEIKNRSSPARDLLPFPTLHSFNATRDAAARQEESAGNIEFHIVSNSLNHNQPSQTYIWLLELLNVFALQLPRMPKEYIARLVFDPKHKNLVLLKVTEGGEKHAIGGISFRMFPSQGFTEIVFCAVIFNEQVKGYGTQMMNHLKDYHIQHGIFHFLTYADAFATGYFRKQGFSREIRLARQAYQGYIKEYEGATLMGCELYPNIVYTEFSEMIGRQKAIINRLIERRQESLGKSFPGLPARLFRNGPLQVNQVPGLVEAGCAPIDLPGRSQTQFLEVNEGDPSHPSTMTVKKEAAEPTSTPATPVETETLKIGPGDLGREDTKITNGEHTEEEQLGDDKRKRESRNLGASRRLRKRSIQTSPTNIKLDPPPKCPRRVGRPSRRDSQIAKTVNSVADASSADRLVNHETIQLTNQLRPILTALRNHVLAAPFQRPVTSAEAPGYHDMIALPIDLGTMWDRLKSRYYTSKSLFIADAMRMFHNCRTYNQPDSYLVRTANTLERFFIARMKQANLWP</sequence>
<dbReference type="GO" id="GO:0140672">
    <property type="term" value="C:ATAC complex"/>
    <property type="evidence" value="ECO:0007669"/>
    <property type="project" value="TreeGrafter"/>
</dbReference>
<comment type="catalytic activity">
    <reaction evidence="14">
        <text>L-lysyl-[histone] + acetyl-CoA = N(6)-acetyl-L-lysyl-[histone] + CoA + H(+)</text>
        <dbReference type="Rhea" id="RHEA:21992"/>
        <dbReference type="Rhea" id="RHEA-COMP:9845"/>
        <dbReference type="Rhea" id="RHEA-COMP:11338"/>
        <dbReference type="ChEBI" id="CHEBI:15378"/>
        <dbReference type="ChEBI" id="CHEBI:29969"/>
        <dbReference type="ChEBI" id="CHEBI:57287"/>
        <dbReference type="ChEBI" id="CHEBI:57288"/>
        <dbReference type="ChEBI" id="CHEBI:61930"/>
        <dbReference type="EC" id="2.3.1.48"/>
    </reaction>
    <physiologicalReaction direction="left-to-right" evidence="14">
        <dbReference type="Rhea" id="RHEA:21993"/>
    </physiologicalReaction>
</comment>
<dbReference type="SMART" id="SM00297">
    <property type="entry name" value="BROMO"/>
    <property type="match status" value="1"/>
</dbReference>
<dbReference type="Pfam" id="PF00439">
    <property type="entry name" value="Bromodomain"/>
    <property type="match status" value="1"/>
</dbReference>
<evidence type="ECO:0000256" key="8">
    <source>
        <dbReference type="ARBA" id="ARBA00023117"/>
    </source>
</evidence>
<dbReference type="PRINTS" id="PR00503">
    <property type="entry name" value="BROMODOMAIN"/>
</dbReference>
<feature type="compositionally biased region" description="Basic and acidic residues" evidence="16">
    <location>
        <begin position="742"/>
        <end position="751"/>
    </location>
</feature>
<keyword evidence="6" id="KW-0156">Chromatin regulator</keyword>
<dbReference type="InterPro" id="IPR001487">
    <property type="entry name" value="Bromodomain"/>
</dbReference>
<gene>
    <name evidence="19" type="ORF">D915_005741</name>
</gene>
<dbReference type="CDD" id="cd05509">
    <property type="entry name" value="Bromo_gcn5_like"/>
    <property type="match status" value="1"/>
</dbReference>
<dbReference type="PROSITE" id="PS51186">
    <property type="entry name" value="GNAT"/>
    <property type="match status" value="1"/>
</dbReference>
<dbReference type="EMBL" id="JXXN02002299">
    <property type="protein sequence ID" value="THD23163.1"/>
    <property type="molecule type" value="Genomic_DNA"/>
</dbReference>
<accession>A0A4E0R5M6</accession>
<evidence type="ECO:0000313" key="19">
    <source>
        <dbReference type="EMBL" id="THD23163.1"/>
    </source>
</evidence>
<keyword evidence="8 15" id="KW-0103">Bromodomain</keyword>
<keyword evidence="9" id="KW-0010">Activator</keyword>
<dbReference type="InterPro" id="IPR009464">
    <property type="entry name" value="PCAF_N"/>
</dbReference>
<protein>
    <recommendedName>
        <fullName evidence="4">histone acetyltransferase</fullName>
        <ecNumber evidence="4">2.3.1.48</ecNumber>
    </recommendedName>
</protein>